<feature type="transmembrane region" description="Helical" evidence="1">
    <location>
        <begin position="12"/>
        <end position="32"/>
    </location>
</feature>
<keyword evidence="1" id="KW-1133">Transmembrane helix</keyword>
<evidence type="ECO:0008006" key="4">
    <source>
        <dbReference type="Google" id="ProtNLM"/>
    </source>
</evidence>
<keyword evidence="3" id="KW-1185">Reference proteome</keyword>
<evidence type="ECO:0000313" key="2">
    <source>
        <dbReference type="EMBL" id="MFD2517201.1"/>
    </source>
</evidence>
<feature type="transmembrane region" description="Helical" evidence="1">
    <location>
        <begin position="91"/>
        <end position="114"/>
    </location>
</feature>
<evidence type="ECO:0000256" key="1">
    <source>
        <dbReference type="SAM" id="Phobius"/>
    </source>
</evidence>
<name>A0ABW5IUU3_9FLAO</name>
<keyword evidence="1" id="KW-0812">Transmembrane</keyword>
<accession>A0ABW5IUU3</accession>
<sequence length="150" mass="17276">MYSTLFFIHSWWAYLVLLILVIAAVNSLIGFFTKKEYGANDFRISLFTLIVSHIQLLIGIVLYIVGILQNAKYFSAFSNLGMGEIMKDSTLRLYLVEHPLMMILAVVFVTIGYSRHKKKLTSHPKFKSLAIFYTLGLVFLLSRIPWSAWF</sequence>
<reference evidence="3" key="1">
    <citation type="journal article" date="2019" name="Int. J. Syst. Evol. Microbiol.">
        <title>The Global Catalogue of Microorganisms (GCM) 10K type strain sequencing project: providing services to taxonomists for standard genome sequencing and annotation.</title>
        <authorList>
            <consortium name="The Broad Institute Genomics Platform"/>
            <consortium name="The Broad Institute Genome Sequencing Center for Infectious Disease"/>
            <person name="Wu L."/>
            <person name="Ma J."/>
        </authorList>
    </citation>
    <scope>NUCLEOTIDE SEQUENCE [LARGE SCALE GENOMIC DNA]</scope>
    <source>
        <strain evidence="3">KCTC 42585</strain>
    </source>
</reference>
<keyword evidence="1" id="KW-0472">Membrane</keyword>
<protein>
    <recommendedName>
        <fullName evidence="4">50S ribosomal protein L27</fullName>
    </recommendedName>
</protein>
<organism evidence="2 3">
    <name type="scientific">Salinimicrobium flavum</name>
    <dbReference type="NCBI Taxonomy" id="1737065"/>
    <lineage>
        <taxon>Bacteria</taxon>
        <taxon>Pseudomonadati</taxon>
        <taxon>Bacteroidota</taxon>
        <taxon>Flavobacteriia</taxon>
        <taxon>Flavobacteriales</taxon>
        <taxon>Flavobacteriaceae</taxon>
        <taxon>Salinimicrobium</taxon>
    </lineage>
</organism>
<proteinExistence type="predicted"/>
<feature type="transmembrane region" description="Helical" evidence="1">
    <location>
        <begin position="44"/>
        <end position="71"/>
    </location>
</feature>
<dbReference type="EMBL" id="JBHULT010000006">
    <property type="protein sequence ID" value="MFD2517201.1"/>
    <property type="molecule type" value="Genomic_DNA"/>
</dbReference>
<dbReference type="Proteomes" id="UP001597468">
    <property type="component" value="Unassembled WGS sequence"/>
</dbReference>
<feature type="transmembrane region" description="Helical" evidence="1">
    <location>
        <begin position="126"/>
        <end position="146"/>
    </location>
</feature>
<comment type="caution">
    <text evidence="2">The sequence shown here is derived from an EMBL/GenBank/DDBJ whole genome shotgun (WGS) entry which is preliminary data.</text>
</comment>
<evidence type="ECO:0000313" key="3">
    <source>
        <dbReference type="Proteomes" id="UP001597468"/>
    </source>
</evidence>
<dbReference type="RefSeq" id="WP_380748997.1">
    <property type="nucleotide sequence ID" value="NZ_JBHULT010000006.1"/>
</dbReference>
<gene>
    <name evidence="2" type="ORF">ACFSTG_04790</name>
</gene>